<evidence type="ECO:0000256" key="3">
    <source>
        <dbReference type="ARBA" id="ARBA00022679"/>
    </source>
</evidence>
<name>A0A2A8TXE1_BACCE</name>
<sequence length="301" mass="35097">MEMLTIFTPTYNRGYLIQQCYESLCRQSNKNFVWLIVDDGSTDNTEQIIDSFIKEEKIKIIYFKQLNSGKQVAHNTGVLMCKTDIFVCLDSDDYLSDDAVQLIYDMWDKVENDRGLAGIVALKGKSFNEVVGTEMPDNIEKSSIFDLYEKHKFKGDAMLVFKTDILKKYLFPVFEGEKFITEAVVYDQISQKYEMKLLNRVLYFCEYLDDGYSKNIQLVHQKNPKGYMFFLAERIKNAKDLKSKYKAVAYYIAGCLEIKSISSYMNCSYGFLKVISIPKGVLIYIKPRIKRKLVKYNIMKF</sequence>
<proteinExistence type="inferred from homology"/>
<protein>
    <submittedName>
        <fullName evidence="5">Glycosyl transferase family 2</fullName>
    </submittedName>
</protein>
<evidence type="ECO:0000259" key="4">
    <source>
        <dbReference type="Pfam" id="PF00535"/>
    </source>
</evidence>
<evidence type="ECO:0000313" key="6">
    <source>
        <dbReference type="Proteomes" id="UP000221438"/>
    </source>
</evidence>
<dbReference type="CDD" id="cd00761">
    <property type="entry name" value="Glyco_tranf_GTA_type"/>
    <property type="match status" value="1"/>
</dbReference>
<dbReference type="Gene3D" id="3.90.550.10">
    <property type="entry name" value="Spore Coat Polysaccharide Biosynthesis Protein SpsA, Chain A"/>
    <property type="match status" value="1"/>
</dbReference>
<evidence type="ECO:0000256" key="2">
    <source>
        <dbReference type="ARBA" id="ARBA00022676"/>
    </source>
</evidence>
<dbReference type="AlphaFoldDB" id="A0A2A8TXE1"/>
<reference evidence="5 6" key="1">
    <citation type="submission" date="2017-09" db="EMBL/GenBank/DDBJ databases">
        <title>Large-scale bioinformatics analysis of Bacillus genomes uncovers conserved roles of natural products in bacterial physiology.</title>
        <authorList>
            <consortium name="Agbiome Team Llc"/>
            <person name="Bleich R.M."/>
            <person name="Grubbs K.J."/>
            <person name="Santa Maria K.C."/>
            <person name="Allen S.E."/>
            <person name="Farag S."/>
            <person name="Shank E.A."/>
            <person name="Bowers A."/>
        </authorList>
    </citation>
    <scope>NUCLEOTIDE SEQUENCE [LARGE SCALE GENOMIC DNA]</scope>
    <source>
        <strain evidence="5 6">AFS046104</strain>
    </source>
</reference>
<accession>A0A2A8TXE1</accession>
<dbReference type="PANTHER" id="PTHR43630">
    <property type="entry name" value="POLY-BETA-1,6-N-ACETYL-D-GLUCOSAMINE SYNTHASE"/>
    <property type="match status" value="1"/>
</dbReference>
<dbReference type="EMBL" id="NUJQ01000020">
    <property type="protein sequence ID" value="PGQ08145.1"/>
    <property type="molecule type" value="Genomic_DNA"/>
</dbReference>
<gene>
    <name evidence="5" type="ORF">COA08_15920</name>
</gene>
<evidence type="ECO:0000313" key="5">
    <source>
        <dbReference type="EMBL" id="PGQ08145.1"/>
    </source>
</evidence>
<keyword evidence="3 5" id="KW-0808">Transferase</keyword>
<keyword evidence="2" id="KW-0328">Glycosyltransferase</keyword>
<dbReference type="Proteomes" id="UP000221438">
    <property type="component" value="Unassembled WGS sequence"/>
</dbReference>
<comment type="similarity">
    <text evidence="1">Belongs to the glycosyltransferase 2 family.</text>
</comment>
<dbReference type="GO" id="GO:0016757">
    <property type="term" value="F:glycosyltransferase activity"/>
    <property type="evidence" value="ECO:0007669"/>
    <property type="project" value="UniProtKB-KW"/>
</dbReference>
<dbReference type="Pfam" id="PF00535">
    <property type="entry name" value="Glycos_transf_2"/>
    <property type="match status" value="1"/>
</dbReference>
<evidence type="ECO:0000256" key="1">
    <source>
        <dbReference type="ARBA" id="ARBA00006739"/>
    </source>
</evidence>
<dbReference type="InterPro" id="IPR029044">
    <property type="entry name" value="Nucleotide-diphossugar_trans"/>
</dbReference>
<feature type="domain" description="Glycosyltransferase 2-like" evidence="4">
    <location>
        <begin position="5"/>
        <end position="169"/>
    </location>
</feature>
<dbReference type="InterPro" id="IPR001173">
    <property type="entry name" value="Glyco_trans_2-like"/>
</dbReference>
<dbReference type="RefSeq" id="WP_098361977.1">
    <property type="nucleotide sequence ID" value="NZ_NTUE01000068.1"/>
</dbReference>
<organism evidence="5 6">
    <name type="scientific">Bacillus cereus</name>
    <dbReference type="NCBI Taxonomy" id="1396"/>
    <lineage>
        <taxon>Bacteria</taxon>
        <taxon>Bacillati</taxon>
        <taxon>Bacillota</taxon>
        <taxon>Bacilli</taxon>
        <taxon>Bacillales</taxon>
        <taxon>Bacillaceae</taxon>
        <taxon>Bacillus</taxon>
        <taxon>Bacillus cereus group</taxon>
    </lineage>
</organism>
<dbReference type="SUPFAM" id="SSF53448">
    <property type="entry name" value="Nucleotide-diphospho-sugar transferases"/>
    <property type="match status" value="1"/>
</dbReference>
<comment type="caution">
    <text evidence="5">The sequence shown here is derived from an EMBL/GenBank/DDBJ whole genome shotgun (WGS) entry which is preliminary data.</text>
</comment>
<dbReference type="PANTHER" id="PTHR43630:SF1">
    <property type="entry name" value="POLY-BETA-1,6-N-ACETYL-D-GLUCOSAMINE SYNTHASE"/>
    <property type="match status" value="1"/>
</dbReference>